<evidence type="ECO:0000313" key="3">
    <source>
        <dbReference type="Proteomes" id="UP000076088"/>
    </source>
</evidence>
<proteinExistence type="predicted"/>
<accession>A0AAC9AZ26</accession>
<evidence type="ECO:0000259" key="1">
    <source>
        <dbReference type="Pfam" id="PF03061"/>
    </source>
</evidence>
<keyword evidence="2" id="KW-0614">Plasmid</keyword>
<geneLocation type="plasmid" evidence="2 3">
    <name>unnamed1</name>
</geneLocation>
<dbReference type="RefSeq" id="WP_054734696.1">
    <property type="nucleotide sequence ID" value="NZ_CP009430.1"/>
</dbReference>
<keyword evidence="3" id="KW-1185">Reference proteome</keyword>
<dbReference type="GO" id="GO:0016790">
    <property type="term" value="F:thiolester hydrolase activity"/>
    <property type="evidence" value="ECO:0007669"/>
    <property type="project" value="UniProtKB-ARBA"/>
</dbReference>
<dbReference type="Proteomes" id="UP000076088">
    <property type="component" value="Plasmid unnamed1"/>
</dbReference>
<dbReference type="CDD" id="cd03443">
    <property type="entry name" value="PaaI_thioesterase"/>
    <property type="match status" value="1"/>
</dbReference>
<dbReference type="InterPro" id="IPR006683">
    <property type="entry name" value="Thioestr_dom"/>
</dbReference>
<dbReference type="Pfam" id="PF03061">
    <property type="entry name" value="4HBT"/>
    <property type="match status" value="1"/>
</dbReference>
<dbReference type="PANTHER" id="PTHR47260">
    <property type="entry name" value="UPF0644 PROTEIN PB2B4.06"/>
    <property type="match status" value="1"/>
</dbReference>
<dbReference type="EMBL" id="CP013345">
    <property type="protein sequence ID" value="AMU92624.1"/>
    <property type="molecule type" value="Genomic_DNA"/>
</dbReference>
<feature type="domain" description="Thioesterase" evidence="1">
    <location>
        <begin position="124"/>
        <end position="175"/>
    </location>
</feature>
<reference evidence="2 3" key="2">
    <citation type="journal article" date="2016" name="Genome Announc.">
        <title>Complete Genome Sequence of Sphingopyxis macrogoltabida Strain 203N (NBRC 111659), a Polyethylene Glycol Degrader.</title>
        <authorList>
            <person name="Ohtsubo Y."/>
            <person name="Nonoyama S."/>
            <person name="Nagata Y."/>
            <person name="Numata M."/>
            <person name="Tsuchikane K."/>
            <person name="Hosoyama A."/>
            <person name="Yamazoe A."/>
            <person name="Tsuda M."/>
            <person name="Fujita N."/>
            <person name="Kawai F."/>
        </authorList>
    </citation>
    <scope>NUCLEOTIDE SEQUENCE [LARGE SCALE GENOMIC DNA]</scope>
    <source>
        <strain evidence="2 3">203N</strain>
    </source>
</reference>
<name>A0AAC9AZ26_SPHMC</name>
<sequence length="217" mass="23664">MTNGAVDSHFLRDQVTVMTQWDANEVPTERARVYGSLLAAVRDFLDQLSDASPDVGVGQRIEADIRKHTRILAKTQATSTDIAERQLLPGRGLLMLPPFVVSRRDTRSVSGKVVFGRHFRGGSGAVHGGIVALLFDEVLGVLVNSTARPTSPTARLAVDFRSITPVEEELDVTGWYGKEAGRKRILKGEIRCRGVLCAEAEGLFVESRANQPHSKSS</sequence>
<dbReference type="Gene3D" id="3.10.129.10">
    <property type="entry name" value="Hotdog Thioesterase"/>
    <property type="match status" value="1"/>
</dbReference>
<dbReference type="InterPro" id="IPR029069">
    <property type="entry name" value="HotDog_dom_sf"/>
</dbReference>
<protein>
    <recommendedName>
        <fullName evidence="1">Thioesterase domain-containing protein</fullName>
    </recommendedName>
</protein>
<dbReference type="SUPFAM" id="SSF54637">
    <property type="entry name" value="Thioesterase/thiol ester dehydrase-isomerase"/>
    <property type="match status" value="1"/>
</dbReference>
<gene>
    <name evidence="2" type="ORF">ATM17_30670</name>
</gene>
<reference evidence="3" key="1">
    <citation type="submission" date="2015-11" db="EMBL/GenBank/DDBJ databases">
        <title>Complete genome sequence of a polyethylene-glycol degrader Sphingopyxis macrogoltabida 203N (NBRC 111659).</title>
        <authorList>
            <person name="Yoshiyuki O."/>
            <person name="Shouta N."/>
            <person name="Nagata Y."/>
            <person name="Numata M."/>
            <person name="Tsuchikane K."/>
            <person name="Hosoyama A."/>
            <person name="Yamazoe A."/>
            <person name="Tsuda M."/>
            <person name="Fujita N."/>
            <person name="Kawai F."/>
        </authorList>
    </citation>
    <scope>NUCLEOTIDE SEQUENCE [LARGE SCALE GENOMIC DNA]</scope>
    <source>
        <strain evidence="3">203N</strain>
        <plasmid evidence="3">unnamed1</plasmid>
    </source>
</reference>
<dbReference type="PANTHER" id="PTHR47260:SF1">
    <property type="entry name" value="UPF0644 PROTEIN PB2B4.06"/>
    <property type="match status" value="1"/>
</dbReference>
<dbReference type="InterPro" id="IPR052061">
    <property type="entry name" value="PTE-AB_protein"/>
</dbReference>
<organism evidence="2 3">
    <name type="scientific">Sphingopyxis macrogoltabida</name>
    <name type="common">Sphingomonas macrogoltabidus</name>
    <dbReference type="NCBI Taxonomy" id="33050"/>
    <lineage>
        <taxon>Bacteria</taxon>
        <taxon>Pseudomonadati</taxon>
        <taxon>Pseudomonadota</taxon>
        <taxon>Alphaproteobacteria</taxon>
        <taxon>Sphingomonadales</taxon>
        <taxon>Sphingomonadaceae</taxon>
        <taxon>Sphingopyxis</taxon>
    </lineage>
</organism>
<evidence type="ECO:0000313" key="2">
    <source>
        <dbReference type="EMBL" id="AMU92624.1"/>
    </source>
</evidence>
<dbReference type="AlphaFoldDB" id="A0AAC9AZ26"/>